<accession>A0A0H4TCI2</accession>
<reference evidence="2" key="1">
    <citation type="journal article" date="2015" name="ISME J.">
        <title>Aquifer environment selects for microbial species cohorts in sediment and groundwater.</title>
        <authorList>
            <person name="Hug L.A."/>
            <person name="Thomas B.C."/>
            <person name="Brown C.T."/>
            <person name="Frischkorn K.R."/>
            <person name="Williams K.H."/>
            <person name="Tringe S.G."/>
            <person name="Banfield J.F."/>
        </authorList>
    </citation>
    <scope>NUCLEOTIDE SEQUENCE</scope>
</reference>
<dbReference type="Gene3D" id="3.10.450.590">
    <property type="match status" value="1"/>
</dbReference>
<dbReference type="EMBL" id="KT007045">
    <property type="protein sequence ID" value="AKQ04590.1"/>
    <property type="molecule type" value="Genomic_DNA"/>
</dbReference>
<dbReference type="Pfam" id="PF13026">
    <property type="entry name" value="DUF3887"/>
    <property type="match status" value="1"/>
</dbReference>
<dbReference type="PROSITE" id="PS51257">
    <property type="entry name" value="PROKAR_LIPOPROTEIN"/>
    <property type="match status" value="1"/>
</dbReference>
<dbReference type="InterPro" id="IPR024981">
    <property type="entry name" value="DUF3887"/>
</dbReference>
<evidence type="ECO:0000259" key="1">
    <source>
        <dbReference type="Pfam" id="PF13026"/>
    </source>
</evidence>
<feature type="domain" description="DUF3887" evidence="1">
    <location>
        <begin position="52"/>
        <end position="134"/>
    </location>
</feature>
<organism evidence="2">
    <name type="scientific">uncultured Chloroflexi bacterium Rifle_16ft_4_minimus_640</name>
    <dbReference type="NCBI Taxonomy" id="1665080"/>
    <lineage>
        <taxon>Bacteria</taxon>
        <taxon>Bacillati</taxon>
        <taxon>Chloroflexota</taxon>
        <taxon>environmental samples</taxon>
    </lineage>
</organism>
<proteinExistence type="predicted"/>
<sequence length="154" mass="17115">MKVNLTPVTKFIVLIALLATTGCSLIQAPLMEPRVLETSDRDAVLEYGQPASENVLAGLLARDYSQFSRDFSGEMKNGMDEAAFNELLTMLDSKLGVFQSSDLVTVLQDDSFSTVVYRLTYEKDNEVSMRVVFDLAEPHLISGLWFDSPELRGP</sequence>
<dbReference type="AlphaFoldDB" id="A0A0H4TCI2"/>
<evidence type="ECO:0000313" key="2">
    <source>
        <dbReference type="EMBL" id="AKQ04590.1"/>
    </source>
</evidence>
<name>A0A0H4TCI2_9CHLR</name>
<protein>
    <recommendedName>
        <fullName evidence="1">DUF3887 domain-containing protein</fullName>
    </recommendedName>
</protein>